<evidence type="ECO:0000313" key="4">
    <source>
        <dbReference type="Proteomes" id="UP000318741"/>
    </source>
</evidence>
<feature type="coiled-coil region" evidence="1">
    <location>
        <begin position="425"/>
        <end position="462"/>
    </location>
</feature>
<sequence length="556" mass="62560">MSAPTPTTPPDQAAVRSEAALSEAEADHLLTRLKRDAAALSATELRALAVTLTDRRDAVARREAAVVAREERTETEVARREASAADRDARAADRERAAADRRREADERAASAERFLSDLERDRAAFAADRERVKAEIHAAKTACDGELDDRRSACQRELAAERAAWEQELAEERDAWEAERRAAESRLADERSALDRLRDQLTEDAAELDSDRDRLAADRRAFEEDQIAARDLLEQERAVLENRLNFRKAHLDRTAEELRQARGEFDARVQRVRAAMVRSAEIADGRRHGLDRFRDLLDKREESLARHAARSAEERTAAAADLAARRAAVAEDAAACELTRQESAAFTAKNRETLDARAAALDSREKSLTELREQLEAAHRETLTLRVAVEELLPRLKDAGPSAPVGLRLEESRRRVVAYLGEREESLSRRSAELEQAKRTLARQAEELETQRRLLTRWEAERRSAAAAREEELLRRAAAVAARDDLFDRARRRWSEETNKSGTMIRELLREMEDAVAAEIHDEPAIFKLPAPEELGAAKNDRRGLILPGGFRRAA</sequence>
<gene>
    <name evidence="3" type="ORF">CA12_20880</name>
</gene>
<evidence type="ECO:0000313" key="3">
    <source>
        <dbReference type="EMBL" id="QDT15990.1"/>
    </source>
</evidence>
<keyword evidence="4" id="KW-1185">Reference proteome</keyword>
<reference evidence="3 4" key="1">
    <citation type="submission" date="2019-02" db="EMBL/GenBank/DDBJ databases">
        <title>Deep-cultivation of Planctomycetes and their phenomic and genomic characterization uncovers novel biology.</title>
        <authorList>
            <person name="Wiegand S."/>
            <person name="Jogler M."/>
            <person name="Boedeker C."/>
            <person name="Pinto D."/>
            <person name="Vollmers J."/>
            <person name="Rivas-Marin E."/>
            <person name="Kohn T."/>
            <person name="Peeters S.H."/>
            <person name="Heuer A."/>
            <person name="Rast P."/>
            <person name="Oberbeckmann S."/>
            <person name="Bunk B."/>
            <person name="Jeske O."/>
            <person name="Meyerdierks A."/>
            <person name="Storesund J.E."/>
            <person name="Kallscheuer N."/>
            <person name="Luecker S."/>
            <person name="Lage O.M."/>
            <person name="Pohl T."/>
            <person name="Merkel B.J."/>
            <person name="Hornburger P."/>
            <person name="Mueller R.-W."/>
            <person name="Bruemmer F."/>
            <person name="Labrenz M."/>
            <person name="Spormann A.M."/>
            <person name="Op den Camp H."/>
            <person name="Overmann J."/>
            <person name="Amann R."/>
            <person name="Jetten M.S.M."/>
            <person name="Mascher T."/>
            <person name="Medema M.H."/>
            <person name="Devos D.P."/>
            <person name="Kaster A.-K."/>
            <person name="Ovreas L."/>
            <person name="Rohde M."/>
            <person name="Galperin M.Y."/>
            <person name="Jogler C."/>
        </authorList>
    </citation>
    <scope>NUCLEOTIDE SEQUENCE [LARGE SCALE GENOMIC DNA]</scope>
    <source>
        <strain evidence="3 4">CA12</strain>
    </source>
</reference>
<dbReference type="RefSeq" id="WP_145358875.1">
    <property type="nucleotide sequence ID" value="NZ_CP036265.1"/>
</dbReference>
<name>A0A517P9D7_9PLAN</name>
<proteinExistence type="predicted"/>
<accession>A0A517P9D7</accession>
<dbReference type="KEGG" id="acaf:CA12_20880"/>
<organism evidence="3 4">
    <name type="scientific">Alienimonas californiensis</name>
    <dbReference type="NCBI Taxonomy" id="2527989"/>
    <lineage>
        <taxon>Bacteria</taxon>
        <taxon>Pseudomonadati</taxon>
        <taxon>Planctomycetota</taxon>
        <taxon>Planctomycetia</taxon>
        <taxon>Planctomycetales</taxon>
        <taxon>Planctomycetaceae</taxon>
        <taxon>Alienimonas</taxon>
    </lineage>
</organism>
<dbReference type="EMBL" id="CP036265">
    <property type="protein sequence ID" value="QDT15990.1"/>
    <property type="molecule type" value="Genomic_DNA"/>
</dbReference>
<evidence type="ECO:0000256" key="1">
    <source>
        <dbReference type="SAM" id="Coils"/>
    </source>
</evidence>
<feature type="region of interest" description="Disordered" evidence="2">
    <location>
        <begin position="69"/>
        <end position="107"/>
    </location>
</feature>
<dbReference type="Proteomes" id="UP000318741">
    <property type="component" value="Chromosome"/>
</dbReference>
<feature type="region of interest" description="Disordered" evidence="2">
    <location>
        <begin position="1"/>
        <end position="20"/>
    </location>
</feature>
<protein>
    <submittedName>
        <fullName evidence="3">Uncharacterized protein</fullName>
    </submittedName>
</protein>
<evidence type="ECO:0000256" key="2">
    <source>
        <dbReference type="SAM" id="MobiDB-lite"/>
    </source>
</evidence>
<keyword evidence="1" id="KW-0175">Coiled coil</keyword>
<dbReference type="AlphaFoldDB" id="A0A517P9D7"/>